<keyword evidence="2" id="KW-1185">Reference proteome</keyword>
<proteinExistence type="predicted"/>
<reference evidence="1" key="2">
    <citation type="submission" date="2020-09" db="EMBL/GenBank/DDBJ databases">
        <authorList>
            <person name="Sun Q."/>
            <person name="Zhou Y."/>
        </authorList>
    </citation>
    <scope>NUCLEOTIDE SEQUENCE</scope>
    <source>
        <strain evidence="1">CGMCC 1.12921</strain>
    </source>
</reference>
<dbReference type="AlphaFoldDB" id="A0A8J2Y639"/>
<dbReference type="RefSeq" id="WP_188159573.1">
    <property type="nucleotide sequence ID" value="NZ_BMGH01000001.1"/>
</dbReference>
<sequence>MSSIKHYQELQGSDSSEVRVSAPVYAAEDLFKGAVPRASFLNIDFTVSSISSTGLTLSVPEGLCVTEIRTAQTLELKQGGETFFECKVVIAGGTPDKTELRVLFDERGIDINQIARKNSMALARAKAKSKKPTITYKVPMEYKVYCTEVLDYIADQRQFIESHIAPYEDGLSEVETHELCGQLEESSKAGWSDIWFRGNDLVLPFIDDAKAKQDLKTFTERLVTRELVGGRNWHRSYFKPMGYPGDFQIMNYMYDHRPEGTSIYSRYLHILGLISGRPIVSRMEYISEALDRLNDQEDKSDLYHVMSIGSGPAREVQRFLETTYQSGEGYSFTLVDQEKQALDYAITTAYRSLTPSQSNVIVSGMHTSFTEMLRPMSTFRHIPQQHLIYSAGLLDYLNPALSRRLCAKLYDYLRPGGTLLIGNVNDAANGTYWPMEFILDWTLYFRNREQMLDMSAGCKGADVEIDMDESGAVYMLKVTKPA</sequence>
<dbReference type="Gene3D" id="3.40.50.150">
    <property type="entry name" value="Vaccinia Virus protein VP39"/>
    <property type="match status" value="1"/>
</dbReference>
<name>A0A8J2Y639_9PROT</name>
<dbReference type="SUPFAM" id="SSF53335">
    <property type="entry name" value="S-adenosyl-L-methionine-dependent methyltransferases"/>
    <property type="match status" value="1"/>
</dbReference>
<gene>
    <name evidence="1" type="ORF">GCM10011342_03510</name>
</gene>
<protein>
    <submittedName>
        <fullName evidence="1">Uncharacterized protein</fullName>
    </submittedName>
</protein>
<evidence type="ECO:0000313" key="2">
    <source>
        <dbReference type="Proteomes" id="UP000613582"/>
    </source>
</evidence>
<comment type="caution">
    <text evidence="1">The sequence shown here is derived from an EMBL/GenBank/DDBJ whole genome shotgun (WGS) entry which is preliminary data.</text>
</comment>
<evidence type="ECO:0000313" key="1">
    <source>
        <dbReference type="EMBL" id="GGC97882.1"/>
    </source>
</evidence>
<dbReference type="EMBL" id="BMGH01000001">
    <property type="protein sequence ID" value="GGC97882.1"/>
    <property type="molecule type" value="Genomic_DNA"/>
</dbReference>
<dbReference type="Proteomes" id="UP000613582">
    <property type="component" value="Unassembled WGS sequence"/>
</dbReference>
<reference evidence="1" key="1">
    <citation type="journal article" date="2014" name="Int. J. Syst. Evol. Microbiol.">
        <title>Complete genome sequence of Corynebacterium casei LMG S-19264T (=DSM 44701T), isolated from a smear-ripened cheese.</title>
        <authorList>
            <consortium name="US DOE Joint Genome Institute (JGI-PGF)"/>
            <person name="Walter F."/>
            <person name="Albersmeier A."/>
            <person name="Kalinowski J."/>
            <person name="Ruckert C."/>
        </authorList>
    </citation>
    <scope>NUCLEOTIDE SEQUENCE</scope>
    <source>
        <strain evidence="1">CGMCC 1.12921</strain>
    </source>
</reference>
<accession>A0A8J2Y639</accession>
<dbReference type="InterPro" id="IPR029063">
    <property type="entry name" value="SAM-dependent_MTases_sf"/>
</dbReference>
<organism evidence="1 2">
    <name type="scientific">Aquisalinus flavus</name>
    <dbReference type="NCBI Taxonomy" id="1526572"/>
    <lineage>
        <taxon>Bacteria</taxon>
        <taxon>Pseudomonadati</taxon>
        <taxon>Pseudomonadota</taxon>
        <taxon>Alphaproteobacteria</taxon>
        <taxon>Parvularculales</taxon>
        <taxon>Parvularculaceae</taxon>
        <taxon>Aquisalinus</taxon>
    </lineage>
</organism>